<feature type="compositionally biased region" description="Pro residues" evidence="1">
    <location>
        <begin position="144"/>
        <end position="162"/>
    </location>
</feature>
<protein>
    <submittedName>
        <fullName evidence="2">Uncharacterized protein</fullName>
    </submittedName>
</protein>
<evidence type="ECO:0000313" key="2">
    <source>
        <dbReference type="EMBL" id="PAA67737.1"/>
    </source>
</evidence>
<dbReference type="AlphaFoldDB" id="A0A267F3K6"/>
<dbReference type="OrthoDB" id="5969023at2759"/>
<feature type="region of interest" description="Disordered" evidence="1">
    <location>
        <begin position="141"/>
        <end position="226"/>
    </location>
</feature>
<evidence type="ECO:0000256" key="1">
    <source>
        <dbReference type="SAM" id="MobiDB-lite"/>
    </source>
</evidence>
<name>A0A267F3K6_9PLAT</name>
<feature type="compositionally biased region" description="Basic and acidic residues" evidence="1">
    <location>
        <begin position="1"/>
        <end position="37"/>
    </location>
</feature>
<proteinExistence type="predicted"/>
<comment type="caution">
    <text evidence="2">The sequence shown here is derived from an EMBL/GenBank/DDBJ whole genome shotgun (WGS) entry which is preliminary data.</text>
</comment>
<organism evidence="2 3">
    <name type="scientific">Macrostomum lignano</name>
    <dbReference type="NCBI Taxonomy" id="282301"/>
    <lineage>
        <taxon>Eukaryota</taxon>
        <taxon>Metazoa</taxon>
        <taxon>Spiralia</taxon>
        <taxon>Lophotrochozoa</taxon>
        <taxon>Platyhelminthes</taxon>
        <taxon>Rhabditophora</taxon>
        <taxon>Macrostomorpha</taxon>
        <taxon>Macrostomida</taxon>
        <taxon>Macrostomidae</taxon>
        <taxon>Macrostomum</taxon>
    </lineage>
</organism>
<evidence type="ECO:0000313" key="3">
    <source>
        <dbReference type="Proteomes" id="UP000215902"/>
    </source>
</evidence>
<dbReference type="Proteomes" id="UP000215902">
    <property type="component" value="Unassembled WGS sequence"/>
</dbReference>
<feature type="region of interest" description="Disordered" evidence="1">
    <location>
        <begin position="1"/>
        <end position="111"/>
    </location>
</feature>
<sequence length="510" mass="58726">MRPARNERDNLERDMKDRMTQMRLRLLEEKLEAERRQSAASPGAASGDSERQLEAARSRQAELRDLLDRERQLSERLRRQEPRPPRQQRRDSGDGGSPRHRRRGDEGRGDRFSNMMEMMMMQNSQMHNLMLNQMMARNTAELQKPPPPLPPPPPPPPQPMFMPMPGFESFMQQQRRPPGTPSQPKKPADATPKPATPAKESPKGAAKAESEDEEEQVPFPFPGNKSQQKLRRLAYTAFFLASLNRLTNENKFRPRFDFLFDVRLKEMLETLHRIYKTPDGPLYSVTFATVMGDEAMELTELMNVPKTLSKDEERVVAQELAYCIENTVFQVTDIMPTKGILGTHRKSGVFEMIRSGNLFPKGYFYDMEKNAMEFDDEGRTSRVTDCNARMLLIGLFLMRALVETLYLKTEHYGMVVETTQKAERNIRLVSTLLTYIYRKVVGQLVVMDQGTKKARVSIPDVPSELSGVMHTDQEIRPVIRVVKKSLDYANNLLMHWSEEYVKRLRGAGFT</sequence>
<gene>
    <name evidence="2" type="ORF">BOX15_Mlig016659g1</name>
</gene>
<feature type="compositionally biased region" description="Basic and acidic residues" evidence="1">
    <location>
        <begin position="48"/>
        <end position="93"/>
    </location>
</feature>
<reference evidence="2 3" key="1">
    <citation type="submission" date="2017-06" db="EMBL/GenBank/DDBJ databases">
        <title>A platform for efficient transgenesis in Macrostomum lignano, a flatworm model organism for stem cell research.</title>
        <authorList>
            <person name="Berezikov E."/>
        </authorList>
    </citation>
    <scope>NUCLEOTIDE SEQUENCE [LARGE SCALE GENOMIC DNA]</scope>
    <source>
        <strain evidence="2">DV1</strain>
        <tissue evidence="2">Whole organism</tissue>
    </source>
</reference>
<feature type="compositionally biased region" description="Low complexity" evidence="1">
    <location>
        <begin position="38"/>
        <end position="47"/>
    </location>
</feature>
<feature type="compositionally biased region" description="Low complexity" evidence="1">
    <location>
        <begin position="189"/>
        <end position="199"/>
    </location>
</feature>
<dbReference type="EMBL" id="NIVC01001458">
    <property type="protein sequence ID" value="PAA67737.1"/>
    <property type="molecule type" value="Genomic_DNA"/>
</dbReference>
<feature type="compositionally biased region" description="Basic and acidic residues" evidence="1">
    <location>
        <begin position="200"/>
        <end position="209"/>
    </location>
</feature>
<accession>A0A267F3K6</accession>
<keyword evidence="3" id="KW-1185">Reference proteome</keyword>
<dbReference type="STRING" id="282301.A0A267F3K6"/>